<sequence>MYRQEAALHKGIITAPDLLSGAFLCTVPVSVAQAARLVGVPGFAGKMLVGTIGMQNLPLHMFGYFFGVFAYFLLLVADMVVPGEYYFGPNGSADWYEQEAALVCLKRFLGVFILIYMTGRLRGMHGSPVHTNGKLTHVAVTVLYVTG</sequence>
<reference evidence="2" key="1">
    <citation type="journal article" date="2014" name="Int. J. Syst. Evol. Microbiol.">
        <title>Complete genome sequence of Corynebacterium casei LMG S-19264T (=DSM 44701T), isolated from a smear-ripened cheese.</title>
        <authorList>
            <consortium name="US DOE Joint Genome Institute (JGI-PGF)"/>
            <person name="Walter F."/>
            <person name="Albersmeier A."/>
            <person name="Kalinowski J."/>
            <person name="Ruckert C."/>
        </authorList>
    </citation>
    <scope>NUCLEOTIDE SEQUENCE</scope>
    <source>
        <strain evidence="2">CGMCC 1.15290</strain>
    </source>
</reference>
<name>A0A917IQG9_9BACT</name>
<keyword evidence="1" id="KW-1133">Transmembrane helix</keyword>
<feature type="transmembrane region" description="Helical" evidence="1">
    <location>
        <begin position="61"/>
        <end position="80"/>
    </location>
</feature>
<dbReference type="AlphaFoldDB" id="A0A917IQG9"/>
<feature type="transmembrane region" description="Helical" evidence="1">
    <location>
        <begin position="100"/>
        <end position="117"/>
    </location>
</feature>
<keyword evidence="1" id="KW-0472">Membrane</keyword>
<accession>A0A917IQG9</accession>
<dbReference type="EMBL" id="BMIB01000001">
    <property type="protein sequence ID" value="GGH58836.1"/>
    <property type="molecule type" value="Genomic_DNA"/>
</dbReference>
<evidence type="ECO:0000256" key="1">
    <source>
        <dbReference type="SAM" id="Phobius"/>
    </source>
</evidence>
<comment type="caution">
    <text evidence="2">The sequence shown here is derived from an EMBL/GenBank/DDBJ whole genome shotgun (WGS) entry which is preliminary data.</text>
</comment>
<evidence type="ECO:0000313" key="3">
    <source>
        <dbReference type="Proteomes" id="UP000627292"/>
    </source>
</evidence>
<keyword evidence="3" id="KW-1185">Reference proteome</keyword>
<gene>
    <name evidence="2" type="ORF">GCM10011379_04950</name>
</gene>
<keyword evidence="1" id="KW-0812">Transmembrane</keyword>
<proteinExistence type="predicted"/>
<organism evidence="2 3">
    <name type="scientific">Filimonas zeae</name>
    <dbReference type="NCBI Taxonomy" id="1737353"/>
    <lineage>
        <taxon>Bacteria</taxon>
        <taxon>Pseudomonadati</taxon>
        <taxon>Bacteroidota</taxon>
        <taxon>Chitinophagia</taxon>
        <taxon>Chitinophagales</taxon>
        <taxon>Chitinophagaceae</taxon>
        <taxon>Filimonas</taxon>
    </lineage>
</organism>
<reference evidence="2" key="2">
    <citation type="submission" date="2020-09" db="EMBL/GenBank/DDBJ databases">
        <authorList>
            <person name="Sun Q."/>
            <person name="Zhou Y."/>
        </authorList>
    </citation>
    <scope>NUCLEOTIDE SEQUENCE</scope>
    <source>
        <strain evidence="2">CGMCC 1.15290</strain>
    </source>
</reference>
<dbReference type="Proteomes" id="UP000627292">
    <property type="component" value="Unassembled WGS sequence"/>
</dbReference>
<protein>
    <submittedName>
        <fullName evidence="2">Uncharacterized protein</fullName>
    </submittedName>
</protein>
<evidence type="ECO:0000313" key="2">
    <source>
        <dbReference type="EMBL" id="GGH58836.1"/>
    </source>
</evidence>